<evidence type="ECO:0000256" key="1">
    <source>
        <dbReference type="SAM" id="SignalP"/>
    </source>
</evidence>
<keyword evidence="1" id="KW-0732">Signal</keyword>
<gene>
    <name evidence="2" type="ORF">PGSY75_1478800</name>
</gene>
<dbReference type="VEuPathDB" id="PlasmoDB:PGABG01_0006100"/>
<dbReference type="RefSeq" id="XP_018639822.1">
    <property type="nucleotide sequence ID" value="XM_018788450.1"/>
</dbReference>
<evidence type="ECO:0000313" key="2">
    <source>
        <dbReference type="EMBL" id="KYN96356.1"/>
    </source>
</evidence>
<reference evidence="2 3" key="1">
    <citation type="journal article" date="2016" name="Nat. Commun.">
        <title>Genomes of cryptic chimpanzee Plasmodium species reveal key evolutionary events leading to human malaria.</title>
        <authorList>
            <person name="Sundararaman S.A."/>
            <person name="Plenderleith L.J."/>
            <person name="Liu W."/>
            <person name="Loy D.E."/>
            <person name="Learn G.H."/>
            <person name="Li Y."/>
            <person name="Shaw K.S."/>
            <person name="Ayouba A."/>
            <person name="Peeters M."/>
            <person name="Speede S."/>
            <person name="Shaw G.M."/>
            <person name="Bushman F.D."/>
            <person name="Brisson D."/>
            <person name="Rayner J.C."/>
            <person name="Sharp P.M."/>
            <person name="Hahn B.H."/>
        </authorList>
    </citation>
    <scope>NUCLEOTIDE SEQUENCE [LARGE SCALE GENOMIC DNA]</scope>
    <source>
        <strain evidence="2 3">SY75</strain>
    </source>
</reference>
<dbReference type="VEuPathDB" id="PlasmoDB:PGSY75_1478800"/>
<evidence type="ECO:0000313" key="3">
    <source>
        <dbReference type="Proteomes" id="UP000076004"/>
    </source>
</evidence>
<comment type="caution">
    <text evidence="2">The sequence shown here is derived from an EMBL/GenBank/DDBJ whole genome shotgun (WGS) entry which is preliminary data.</text>
</comment>
<dbReference type="InterPro" id="IPR006410">
    <property type="entry name" value="CHP01519_PLAF7"/>
</dbReference>
<feature type="signal peptide" evidence="1">
    <location>
        <begin position="1"/>
        <end position="17"/>
    </location>
</feature>
<feature type="chain" id="PRO_5007584068" evidence="1">
    <location>
        <begin position="18"/>
        <end position="203"/>
    </location>
</feature>
<dbReference type="Proteomes" id="UP000076004">
    <property type="component" value="Chromosome 14"/>
</dbReference>
<organism evidence="2 3">
    <name type="scientific">Plasmodium gaboni</name>
    <dbReference type="NCBI Taxonomy" id="647221"/>
    <lineage>
        <taxon>Eukaryota</taxon>
        <taxon>Sar</taxon>
        <taxon>Alveolata</taxon>
        <taxon>Apicomplexa</taxon>
        <taxon>Aconoidasida</taxon>
        <taxon>Haemosporida</taxon>
        <taxon>Plasmodiidae</taxon>
        <taxon>Plasmodium</taxon>
        <taxon>Plasmodium (Laverania)</taxon>
    </lineage>
</organism>
<sequence length="203" mass="24371">MNKFFVFFIFILGLFNSNKIFYEKYFNISENVNKNNYYLIRRLCEISSNIDEKTTKTLQTHIKSHINNEKDKDLDTISNYDVKDKKSDYFRLLKQEINDAKYDYIDHVNFMNNGSHRNTIKTLRGKLEFYDNLFVDKILDFEIQNKPSPLLDLFLLSLFEILHISCPPVTFIIPVYLIKRFSFLHQFDTDQSTQKVIKYENLK</sequence>
<protein>
    <submittedName>
        <fullName evidence="2">Putative exported protein</fullName>
    </submittedName>
</protein>
<dbReference type="EMBL" id="LVLB01000015">
    <property type="protein sequence ID" value="KYN96356.1"/>
    <property type="molecule type" value="Genomic_DNA"/>
</dbReference>
<proteinExistence type="predicted"/>
<dbReference type="Pfam" id="PF09715">
    <property type="entry name" value="Plasmod_dom_1"/>
    <property type="match status" value="1"/>
</dbReference>
<dbReference type="NCBIfam" id="TIGR01519">
    <property type="entry name" value="plasmod_dom_1"/>
    <property type="match status" value="1"/>
</dbReference>
<dbReference type="GeneID" id="29779051"/>
<dbReference type="KEGG" id="pgab:PGSY75_1478800"/>
<accession>A0A151LBX3</accession>
<dbReference type="AlphaFoldDB" id="A0A151LBX3"/>
<name>A0A151LBX3_9APIC</name>